<feature type="compositionally biased region" description="Low complexity" evidence="1">
    <location>
        <begin position="278"/>
        <end position="291"/>
    </location>
</feature>
<reference evidence="2" key="1">
    <citation type="submission" date="2019-12" db="EMBL/GenBank/DDBJ databases">
        <authorList>
            <person name="Cremers G."/>
        </authorList>
    </citation>
    <scope>NUCLEOTIDE SEQUENCE</scope>
    <source>
        <strain evidence="2">Vvax</strain>
    </source>
</reference>
<sequence length="291" mass="31569">MAISLSWADGEHTPEAPQPSSLASVPRWPVVLPHAVESAIWRGDALGTPVTTTVGTGFEALDAELPGHGWPCQSLTEVLQVQSSVLEWRLLAPAMHTLVGQGKQIVIVGPPKPPHLPGLKHLGLDERHIVWIQADKPVERLWATEQLIKANAAGMLVSWLPQARQEQIRRLQVCAQSCDGPVILCRPAAAEHEASAAPLRLQARLGIDWELHVHLLKRKGPPHEGELTLPSVPGGLDAILTPRLRHPSRLIAARKRQGQSQGLPQDISREFSHAVGNPSSRRPSGRSAPAH</sequence>
<proteinExistence type="predicted"/>
<evidence type="ECO:0000313" key="2">
    <source>
        <dbReference type="EMBL" id="CAA2109689.1"/>
    </source>
</evidence>
<dbReference type="InterPro" id="IPR047610">
    <property type="entry name" value="ImuA_translesion"/>
</dbReference>
<dbReference type="SUPFAM" id="SSF52540">
    <property type="entry name" value="P-loop containing nucleoside triphosphate hydrolases"/>
    <property type="match status" value="1"/>
</dbReference>
<protein>
    <recommendedName>
        <fullName evidence="3">Translesion DNA synthesis-associated protein ImuA</fullName>
    </recommendedName>
</protein>
<feature type="region of interest" description="Disordered" evidence="1">
    <location>
        <begin position="1"/>
        <end position="23"/>
    </location>
</feature>
<dbReference type="RefSeq" id="WP_339093638.1">
    <property type="nucleotide sequence ID" value="NZ_LR743508.1"/>
</dbReference>
<dbReference type="InterPro" id="IPR027417">
    <property type="entry name" value="P-loop_NTPase"/>
</dbReference>
<gene>
    <name evidence="2" type="ORF">VVAX_05960</name>
</gene>
<name>A0A679JG36_VARPD</name>
<dbReference type="NCBIfam" id="NF033429">
    <property type="entry name" value="ImuA_translesion"/>
    <property type="match status" value="1"/>
</dbReference>
<evidence type="ECO:0008006" key="3">
    <source>
        <dbReference type="Google" id="ProtNLM"/>
    </source>
</evidence>
<feature type="region of interest" description="Disordered" evidence="1">
    <location>
        <begin position="254"/>
        <end position="291"/>
    </location>
</feature>
<organism evidence="2">
    <name type="scientific">Variovorax paradoxus</name>
    <dbReference type="NCBI Taxonomy" id="34073"/>
    <lineage>
        <taxon>Bacteria</taxon>
        <taxon>Pseudomonadati</taxon>
        <taxon>Pseudomonadota</taxon>
        <taxon>Betaproteobacteria</taxon>
        <taxon>Burkholderiales</taxon>
        <taxon>Comamonadaceae</taxon>
        <taxon>Variovorax</taxon>
    </lineage>
</organism>
<dbReference type="AlphaFoldDB" id="A0A679JG36"/>
<dbReference type="EMBL" id="LR743508">
    <property type="protein sequence ID" value="CAA2109689.1"/>
    <property type="molecule type" value="Genomic_DNA"/>
</dbReference>
<evidence type="ECO:0000256" key="1">
    <source>
        <dbReference type="SAM" id="MobiDB-lite"/>
    </source>
</evidence>
<dbReference type="Gene3D" id="3.40.50.300">
    <property type="entry name" value="P-loop containing nucleotide triphosphate hydrolases"/>
    <property type="match status" value="1"/>
</dbReference>
<accession>A0A679JG36</accession>